<dbReference type="InterPro" id="IPR006311">
    <property type="entry name" value="TAT_signal"/>
</dbReference>
<proteinExistence type="predicted"/>
<dbReference type="InterPro" id="IPR048502">
    <property type="entry name" value="NamZ_N"/>
</dbReference>
<dbReference type="RefSeq" id="WP_339969082.1">
    <property type="nucleotide sequence ID" value="NZ_JBBHJY010000010.1"/>
</dbReference>
<name>A0ABU8SCE1_9SPHN</name>
<dbReference type="Gene3D" id="3.90.1150.140">
    <property type="match status" value="1"/>
</dbReference>
<accession>A0ABU8SCE1</accession>
<protein>
    <submittedName>
        <fullName evidence="3">DUF1343 domain-containing protein</fullName>
    </submittedName>
</protein>
<evidence type="ECO:0000313" key="4">
    <source>
        <dbReference type="Proteomes" id="UP001379235"/>
    </source>
</evidence>
<reference evidence="3 4" key="1">
    <citation type="submission" date="2024-03" db="EMBL/GenBank/DDBJ databases">
        <authorList>
            <person name="Jo J.-H."/>
        </authorList>
    </citation>
    <scope>NUCLEOTIDE SEQUENCE [LARGE SCALE GENOMIC DNA]</scope>
    <source>
        <strain evidence="3 4">AS3R-12</strain>
    </source>
</reference>
<evidence type="ECO:0000259" key="2">
    <source>
        <dbReference type="Pfam" id="PF20732"/>
    </source>
</evidence>
<dbReference type="EMBL" id="JBBHJY010000010">
    <property type="protein sequence ID" value="MEJ6011640.1"/>
    <property type="molecule type" value="Genomic_DNA"/>
</dbReference>
<dbReference type="Proteomes" id="UP001379235">
    <property type="component" value="Unassembled WGS sequence"/>
</dbReference>
<dbReference type="Pfam" id="PF07075">
    <property type="entry name" value="NamZ_N"/>
    <property type="match status" value="1"/>
</dbReference>
<dbReference type="PANTHER" id="PTHR42915:SF1">
    <property type="entry name" value="PEPTIDOGLYCAN BETA-N-ACETYLMURAMIDASE NAMZ"/>
    <property type="match status" value="1"/>
</dbReference>
<gene>
    <name evidence="3" type="ORF">WG900_17130</name>
</gene>
<dbReference type="InterPro" id="IPR048503">
    <property type="entry name" value="NamZ_C"/>
</dbReference>
<dbReference type="PANTHER" id="PTHR42915">
    <property type="entry name" value="HYPOTHETICAL 460 KDA PROTEIN IN FEUA-SIGW INTERGENIC REGION [PRECURSOR]"/>
    <property type="match status" value="1"/>
</dbReference>
<feature type="domain" description="Peptidoglycan beta-N-acetylmuramidase NamZ N-terminal" evidence="1">
    <location>
        <begin position="50"/>
        <end position="254"/>
    </location>
</feature>
<dbReference type="InterPro" id="IPR008302">
    <property type="entry name" value="NamZ"/>
</dbReference>
<dbReference type="PROSITE" id="PS51318">
    <property type="entry name" value="TAT"/>
    <property type="match status" value="1"/>
</dbReference>
<dbReference type="Gene3D" id="3.40.50.12170">
    <property type="entry name" value="Uncharacterised protein PF07075, DUF1343"/>
    <property type="match status" value="1"/>
</dbReference>
<keyword evidence="4" id="KW-1185">Reference proteome</keyword>
<evidence type="ECO:0000313" key="3">
    <source>
        <dbReference type="EMBL" id="MEJ6011640.1"/>
    </source>
</evidence>
<comment type="caution">
    <text evidence="3">The sequence shown here is derived from an EMBL/GenBank/DDBJ whole genome shotgun (WGS) entry which is preliminary data.</text>
</comment>
<dbReference type="PIRSF" id="PIRSF016719">
    <property type="entry name" value="UCP016719"/>
    <property type="match status" value="1"/>
</dbReference>
<evidence type="ECO:0000259" key="1">
    <source>
        <dbReference type="Pfam" id="PF07075"/>
    </source>
</evidence>
<sequence>MILSRRAALVAGGALTLAARLPAAPRTTPKVRTGLDRVLADPTPLKGKRIGLLTHDPALSADGRRGVDALAALPGVTLSSLFAPEHGLAGTAAAGEHVGDARDGKTGLPVFSLYGARPAPAPAQLAGLDLLVIDLQDVGLRCYTYAGTALKAMEVAARVRVPVLLLDRPNPLGGLVIEGTALEDQWVGTTPVTALPTLYRHGLTLGEITRYLTLGGFGWNIAVSKMDGWTRGMGTEVFGPGGLPFASPSPNLRSPAAILAYAASVLVEGTNVSEGRGTDAPFELIGAPWMDGAALAKALGRRKLPGIRVAPAQFTPTSSKHAGKTCGGVRLTVTDERRYRAFDTGVALVCALRSHAPERFAFLPGNPPFFDLLAGRGLVRQSIARGCAERTVAEACERDRPRGIEWQTSGRIYTS</sequence>
<feature type="domain" description="Peptidoglycan beta-N-acetylmuramidase NamZ C-terminal" evidence="2">
    <location>
        <begin position="260"/>
        <end position="399"/>
    </location>
</feature>
<dbReference type="Pfam" id="PF20732">
    <property type="entry name" value="NamZ_C"/>
    <property type="match status" value="1"/>
</dbReference>
<organism evidence="3 4">
    <name type="scientific">Novosphingobium aquae</name>
    <dbReference type="NCBI Taxonomy" id="3133435"/>
    <lineage>
        <taxon>Bacteria</taxon>
        <taxon>Pseudomonadati</taxon>
        <taxon>Pseudomonadota</taxon>
        <taxon>Alphaproteobacteria</taxon>
        <taxon>Sphingomonadales</taxon>
        <taxon>Sphingomonadaceae</taxon>
        <taxon>Novosphingobium</taxon>
    </lineage>
</organism>